<reference evidence="3 4" key="1">
    <citation type="submission" date="2016-02" db="EMBL/GenBank/DDBJ databases">
        <title>Complete genome sequence of Halocynthiibacter arcticus PAMC 20958t from arctic marine sediment.</title>
        <authorList>
            <person name="Lee Y.M."/>
            <person name="Baek K."/>
            <person name="Lee H.K."/>
            <person name="Shin S.C."/>
        </authorList>
    </citation>
    <scope>NUCLEOTIDE SEQUENCE [LARGE SCALE GENOMIC DNA]</scope>
    <source>
        <strain evidence="3">PAMC 20958</strain>
    </source>
</reference>
<dbReference type="RefSeq" id="WP_039002041.1">
    <property type="nucleotide sequence ID" value="NZ_CP014327.1"/>
</dbReference>
<feature type="transmembrane region" description="Helical" evidence="1">
    <location>
        <begin position="20"/>
        <end position="38"/>
    </location>
</feature>
<dbReference type="EMBL" id="CP014327">
    <property type="protein sequence ID" value="AML52376.1"/>
    <property type="molecule type" value="Genomic_DNA"/>
</dbReference>
<dbReference type="STRING" id="1579316.RC74_14805"/>
<evidence type="ECO:0000313" key="3">
    <source>
        <dbReference type="EMBL" id="AML52376.1"/>
    </source>
</evidence>
<evidence type="ECO:0000259" key="2">
    <source>
        <dbReference type="Pfam" id="PF13400"/>
    </source>
</evidence>
<gene>
    <name evidence="3" type="ORF">RC74_14805</name>
</gene>
<organism evidence="3 4">
    <name type="scientific">Falsihalocynthiibacter arcticus</name>
    <dbReference type="NCBI Taxonomy" id="1579316"/>
    <lineage>
        <taxon>Bacteria</taxon>
        <taxon>Pseudomonadati</taxon>
        <taxon>Pseudomonadota</taxon>
        <taxon>Alphaproteobacteria</taxon>
        <taxon>Rhodobacterales</taxon>
        <taxon>Roseobacteraceae</taxon>
        <taxon>Falsihalocynthiibacter</taxon>
    </lineage>
</organism>
<dbReference type="Proteomes" id="UP000070371">
    <property type="component" value="Chromosome"/>
</dbReference>
<dbReference type="AlphaFoldDB" id="A0A126V3C4"/>
<keyword evidence="1" id="KW-1133">Transmembrane helix</keyword>
<evidence type="ECO:0000256" key="1">
    <source>
        <dbReference type="SAM" id="Phobius"/>
    </source>
</evidence>
<keyword evidence="4" id="KW-1185">Reference proteome</keyword>
<evidence type="ECO:0000313" key="4">
    <source>
        <dbReference type="Proteomes" id="UP000070371"/>
    </source>
</evidence>
<keyword evidence="1" id="KW-0472">Membrane</keyword>
<dbReference type="InterPro" id="IPR028087">
    <property type="entry name" value="Tad_N"/>
</dbReference>
<dbReference type="OrthoDB" id="8014659at2"/>
<dbReference type="Pfam" id="PF13400">
    <property type="entry name" value="Tad"/>
    <property type="match status" value="1"/>
</dbReference>
<proteinExistence type="predicted"/>
<protein>
    <recommendedName>
        <fullName evidence="2">Putative Flp pilus-assembly TadG-like N-terminal domain-containing protein</fullName>
    </recommendedName>
</protein>
<accession>A0A126V3C4</accession>
<name>A0A126V3C4_9RHOB</name>
<dbReference type="KEGG" id="hat:RC74_14805"/>
<sequence>MSNRRSHIATFGQDQKGTILVFWGMALALMLGLVAMSFDLGQVSATQTDMQSFTDNVALAAAGELDGRPDSITRATTAAANLIVDSRKFGSGDHTLSGADDFTLTFFSTLPASDTAAPTAVTTNPALARFIRVAATEAEVPVAFYRALMVLRGETLQDINVQAQSIAGMTQFACDVTPLMFCQPSGWTSAANKGTMVNLRSGGNGAAWAPGNFGFLDPSKALVDSEGPCAGKNGVKLDACLLAAVGSITQCYALNGVDTEPGQKNGIENAIFNVRFDIFQTILKSEKNNPNYAPAPNVIKGVVPSNGNACPNNYDPSPDTVGLPRDDCFNAGGCAGGRFGDGDWSAGYANYIATNYGGADPFFINPALDTRYDLYKAEIANPQGTSGNAGILPNGLAESGLPQCNTAGGASIGPERRVIVAAAIDCAANNIQGSAVNVPVAEFVEIFLTEPVAAVSSNTVDIWGEVIGPADQGSGAGSTGIFRDVVQLYR</sequence>
<feature type="domain" description="Putative Flp pilus-assembly TadG-like N-terminal" evidence="2">
    <location>
        <begin position="17"/>
        <end position="63"/>
    </location>
</feature>
<keyword evidence="1" id="KW-0812">Transmembrane</keyword>